<reference evidence="6 7" key="1">
    <citation type="submission" date="2014-04" db="EMBL/GenBank/DDBJ databases">
        <authorList>
            <consortium name="DOE Joint Genome Institute"/>
            <person name="Kuo A."/>
            <person name="Martino E."/>
            <person name="Perotto S."/>
            <person name="Kohler A."/>
            <person name="Nagy L.G."/>
            <person name="Floudas D."/>
            <person name="Copeland A."/>
            <person name="Barry K.W."/>
            <person name="Cichocki N."/>
            <person name="Veneault-Fourrey C."/>
            <person name="LaButti K."/>
            <person name="Lindquist E.A."/>
            <person name="Lipzen A."/>
            <person name="Lundell T."/>
            <person name="Morin E."/>
            <person name="Murat C."/>
            <person name="Sun H."/>
            <person name="Tunlid A."/>
            <person name="Henrissat B."/>
            <person name="Grigoriev I.V."/>
            <person name="Hibbett D.S."/>
            <person name="Martin F."/>
            <person name="Nordberg H.P."/>
            <person name="Cantor M.N."/>
            <person name="Hua S.X."/>
        </authorList>
    </citation>
    <scope>NUCLEOTIDE SEQUENCE [LARGE SCALE GENOMIC DNA]</scope>
    <source>
        <strain evidence="6 7">Zn</strain>
    </source>
</reference>
<reference evidence="7" key="2">
    <citation type="submission" date="2015-01" db="EMBL/GenBank/DDBJ databases">
        <title>Evolutionary Origins and Diversification of the Mycorrhizal Mutualists.</title>
        <authorList>
            <consortium name="DOE Joint Genome Institute"/>
            <consortium name="Mycorrhizal Genomics Consortium"/>
            <person name="Kohler A."/>
            <person name="Kuo A."/>
            <person name="Nagy L.G."/>
            <person name="Floudas D."/>
            <person name="Copeland A."/>
            <person name="Barry K.W."/>
            <person name="Cichocki N."/>
            <person name="Veneault-Fourrey C."/>
            <person name="LaButti K."/>
            <person name="Lindquist E.A."/>
            <person name="Lipzen A."/>
            <person name="Lundell T."/>
            <person name="Morin E."/>
            <person name="Murat C."/>
            <person name="Riley R."/>
            <person name="Ohm R."/>
            <person name="Sun H."/>
            <person name="Tunlid A."/>
            <person name="Henrissat B."/>
            <person name="Grigoriev I.V."/>
            <person name="Hibbett D.S."/>
            <person name="Martin F."/>
        </authorList>
    </citation>
    <scope>NUCLEOTIDE SEQUENCE [LARGE SCALE GENOMIC DNA]</scope>
    <source>
        <strain evidence="7">Zn</strain>
    </source>
</reference>
<feature type="transmembrane region" description="Helical" evidence="4">
    <location>
        <begin position="142"/>
        <end position="164"/>
    </location>
</feature>
<feature type="transmembrane region" description="Helical" evidence="4">
    <location>
        <begin position="108"/>
        <end position="130"/>
    </location>
</feature>
<sequence>MDSTRPTGDALELGLTRSAGPSASVSQQQRAQKLQPVLILLGSFILIFTACGLTFSFGVYQALYEAMALSQDTPFTGASSAQISLIGTLSVSLMTMGAPFVTTWTKLYSPRAVVCIGGAVFFAAHLFSSISHRLWQFVLSQGLLLGMGACMAYIPAVTVAPAWFDKRRALAMGIIISGTGVGGVIWAPALRAMIDRMGFRNTMRVSSSVSFVLIEAAGYFMKWEPNFHTAVLAENQASTRSRGIMLILPINWHVLKSRKFAAQALGAMLQSAAYSTPLFFYAAYAKTLGYSEVSGANFIAFSNASNAVGKVVIGFAADRLGRLNTLFVTTFISAIAVLGFWIPSIMLDGGSTTSRGLFIAFTLLYGAFASAYISLFPASLIEIFGIQHFSNVNGVLYMIRGMAALVGTPVAGALIPTTRSLTSPESYFGAATMVGVLLAAATLAVLWVRMEAMLGSNWKWKL</sequence>
<name>A0A0C3GU31_OIDMZ</name>
<dbReference type="InterPro" id="IPR036259">
    <property type="entry name" value="MFS_trans_sf"/>
</dbReference>
<dbReference type="InterPro" id="IPR011701">
    <property type="entry name" value="MFS"/>
</dbReference>
<accession>A0A0C3GU31</accession>
<dbReference type="AlphaFoldDB" id="A0A0C3GU31"/>
<evidence type="ECO:0000256" key="2">
    <source>
        <dbReference type="ARBA" id="ARBA00006727"/>
    </source>
</evidence>
<organism evidence="6 7">
    <name type="scientific">Oidiodendron maius (strain Zn)</name>
    <dbReference type="NCBI Taxonomy" id="913774"/>
    <lineage>
        <taxon>Eukaryota</taxon>
        <taxon>Fungi</taxon>
        <taxon>Dikarya</taxon>
        <taxon>Ascomycota</taxon>
        <taxon>Pezizomycotina</taxon>
        <taxon>Leotiomycetes</taxon>
        <taxon>Leotiomycetes incertae sedis</taxon>
        <taxon>Myxotrichaceae</taxon>
        <taxon>Oidiodendron</taxon>
    </lineage>
</organism>
<comment type="similarity">
    <text evidence="2">Belongs to the major facilitator superfamily. Monocarboxylate porter (TC 2.A.1.13) family.</text>
</comment>
<evidence type="ECO:0000256" key="3">
    <source>
        <dbReference type="SAM" id="MobiDB-lite"/>
    </source>
</evidence>
<feature type="transmembrane region" description="Helical" evidence="4">
    <location>
        <begin position="37"/>
        <end position="60"/>
    </location>
</feature>
<dbReference type="InterPro" id="IPR020846">
    <property type="entry name" value="MFS_dom"/>
</dbReference>
<protein>
    <recommendedName>
        <fullName evidence="5">Major facilitator superfamily (MFS) profile domain-containing protein</fullName>
    </recommendedName>
</protein>
<dbReference type="PANTHER" id="PTHR11360:SF284">
    <property type="entry name" value="EG:103B4.3 PROTEIN-RELATED"/>
    <property type="match status" value="1"/>
</dbReference>
<keyword evidence="4" id="KW-0812">Transmembrane</keyword>
<dbReference type="GO" id="GO:0016020">
    <property type="term" value="C:membrane"/>
    <property type="evidence" value="ECO:0007669"/>
    <property type="project" value="UniProtKB-SubCell"/>
</dbReference>
<keyword evidence="4" id="KW-0472">Membrane</keyword>
<evidence type="ECO:0000313" key="6">
    <source>
        <dbReference type="EMBL" id="KIM93901.1"/>
    </source>
</evidence>
<dbReference type="InterPro" id="IPR050327">
    <property type="entry name" value="Proton-linked_MCT"/>
</dbReference>
<dbReference type="Gene3D" id="1.20.1250.20">
    <property type="entry name" value="MFS general substrate transporter like domains"/>
    <property type="match status" value="2"/>
</dbReference>
<keyword evidence="7" id="KW-1185">Reference proteome</keyword>
<feature type="transmembrane region" description="Helical" evidence="4">
    <location>
        <begin position="358"/>
        <end position="383"/>
    </location>
</feature>
<evidence type="ECO:0000313" key="7">
    <source>
        <dbReference type="Proteomes" id="UP000054321"/>
    </source>
</evidence>
<keyword evidence="4" id="KW-1133">Transmembrane helix</keyword>
<proteinExistence type="inferred from homology"/>
<dbReference type="EMBL" id="KN832892">
    <property type="protein sequence ID" value="KIM93901.1"/>
    <property type="molecule type" value="Genomic_DNA"/>
</dbReference>
<evidence type="ECO:0000259" key="5">
    <source>
        <dbReference type="PROSITE" id="PS50850"/>
    </source>
</evidence>
<comment type="subcellular location">
    <subcellularLocation>
        <location evidence="1">Membrane</location>
        <topology evidence="1">Multi-pass membrane protein</topology>
    </subcellularLocation>
</comment>
<feature type="domain" description="Major facilitator superfamily (MFS) profile" evidence="5">
    <location>
        <begin position="35"/>
        <end position="453"/>
    </location>
</feature>
<dbReference type="PANTHER" id="PTHR11360">
    <property type="entry name" value="MONOCARBOXYLATE TRANSPORTER"/>
    <property type="match status" value="1"/>
</dbReference>
<dbReference type="PROSITE" id="PS50850">
    <property type="entry name" value="MFS"/>
    <property type="match status" value="1"/>
</dbReference>
<dbReference type="Proteomes" id="UP000054321">
    <property type="component" value="Unassembled WGS sequence"/>
</dbReference>
<dbReference type="OrthoDB" id="6499973at2759"/>
<feature type="transmembrane region" description="Helical" evidence="4">
    <location>
        <begin position="427"/>
        <end position="448"/>
    </location>
</feature>
<dbReference type="SUPFAM" id="SSF103473">
    <property type="entry name" value="MFS general substrate transporter"/>
    <property type="match status" value="1"/>
</dbReference>
<dbReference type="GO" id="GO:0022857">
    <property type="term" value="F:transmembrane transporter activity"/>
    <property type="evidence" value="ECO:0007669"/>
    <property type="project" value="InterPro"/>
</dbReference>
<gene>
    <name evidence="6" type="ORF">OIDMADRAFT_35359</name>
</gene>
<feature type="region of interest" description="Disordered" evidence="3">
    <location>
        <begin position="1"/>
        <end position="22"/>
    </location>
</feature>
<feature type="transmembrane region" description="Helical" evidence="4">
    <location>
        <begin position="323"/>
        <end position="346"/>
    </location>
</feature>
<feature type="transmembrane region" description="Helical" evidence="4">
    <location>
        <begin position="395"/>
        <end position="415"/>
    </location>
</feature>
<evidence type="ECO:0000256" key="1">
    <source>
        <dbReference type="ARBA" id="ARBA00004141"/>
    </source>
</evidence>
<dbReference type="Pfam" id="PF07690">
    <property type="entry name" value="MFS_1"/>
    <property type="match status" value="1"/>
</dbReference>
<feature type="transmembrane region" description="Helical" evidence="4">
    <location>
        <begin position="170"/>
        <end position="194"/>
    </location>
</feature>
<dbReference type="HOGENOM" id="CLU_001265_1_2_1"/>
<evidence type="ECO:0000256" key="4">
    <source>
        <dbReference type="SAM" id="Phobius"/>
    </source>
</evidence>
<dbReference type="InParanoid" id="A0A0C3GU31"/>